<dbReference type="SMART" id="SM00411">
    <property type="entry name" value="BHL"/>
    <property type="match status" value="1"/>
</dbReference>
<dbReference type="EMBL" id="CP006939">
    <property type="protein sequence ID" value="AHC16386.1"/>
    <property type="molecule type" value="Genomic_DNA"/>
</dbReference>
<reference evidence="5 6" key="1">
    <citation type="journal article" date="2015" name="Stand. Genomic Sci.">
        <title>Complete genome sequence and description of Salinispira pacifica gen. nov., sp. nov., a novel spirochaete isolated form a hypersaline microbial mat.</title>
        <authorList>
            <person name="Ben Hania W."/>
            <person name="Joseph M."/>
            <person name="Schumann P."/>
            <person name="Bunk B."/>
            <person name="Fiebig A."/>
            <person name="Sproer C."/>
            <person name="Klenk H.P."/>
            <person name="Fardeau M.L."/>
            <person name="Spring S."/>
        </authorList>
    </citation>
    <scope>NUCLEOTIDE SEQUENCE [LARGE SCALE GENOMIC DNA]</scope>
    <source>
        <strain evidence="5 6">L21-RPul-D2</strain>
    </source>
</reference>
<comment type="similarity">
    <text evidence="1 3">Belongs to the bacterial histone-like protein family.</text>
</comment>
<dbReference type="Gene3D" id="4.10.520.10">
    <property type="entry name" value="IHF-like DNA-binding proteins"/>
    <property type="match status" value="1"/>
</dbReference>
<evidence type="ECO:0000313" key="5">
    <source>
        <dbReference type="EMBL" id="AHC16386.1"/>
    </source>
</evidence>
<dbReference type="InterPro" id="IPR010992">
    <property type="entry name" value="IHF-like_DNA-bd_dom_sf"/>
</dbReference>
<protein>
    <recommendedName>
        <fullName evidence="7">HU domain-containing protein</fullName>
    </recommendedName>
</protein>
<evidence type="ECO:0000256" key="4">
    <source>
        <dbReference type="SAM" id="MobiDB-lite"/>
    </source>
</evidence>
<dbReference type="GO" id="GO:0003677">
    <property type="term" value="F:DNA binding"/>
    <property type="evidence" value="ECO:0007669"/>
    <property type="project" value="UniProtKB-KW"/>
</dbReference>
<accession>V5WMJ3</accession>
<sequence>MASTDKGISLNDNSIPEAIRKHLHSLAEAEGKHDNPEYLDELYRVWQKKAVVFHQACDDAGLQLLDSLELQDERGFLVLTYSGSLLSMGPRVFNTQGRGGRWSEYSSIKLRTDVPDIIMEKDADIAANVSLEYGVKLNAQRLKSTSPVYILAVCPPGISSEEQDKRIRESSIYITTAFMKYNRTLQLDRDNVPDQFTMKSMTRYIAKKHNLTGNEARLLIDDFLTLVETGMLLGESVPLGKIGRFSVKIRGAQKARKVKHPGTGEEMVIEAKPSMGVPKISFSSYLKERAATLGDRPGQEPGGDYAPERDDDDSGED</sequence>
<evidence type="ECO:0000256" key="3">
    <source>
        <dbReference type="RuleBase" id="RU003939"/>
    </source>
</evidence>
<dbReference type="InterPro" id="IPR000119">
    <property type="entry name" value="Hist_DNA-bd"/>
</dbReference>
<dbReference type="CDD" id="cd00591">
    <property type="entry name" value="HU_IHF"/>
    <property type="match status" value="1"/>
</dbReference>
<dbReference type="HOGENOM" id="CLU_956165_0_0_12"/>
<evidence type="ECO:0000256" key="1">
    <source>
        <dbReference type="ARBA" id="ARBA00010529"/>
    </source>
</evidence>
<name>V5WMJ3_9SPIO</name>
<evidence type="ECO:0000256" key="2">
    <source>
        <dbReference type="ARBA" id="ARBA00023125"/>
    </source>
</evidence>
<proteinExistence type="inferred from homology"/>
<dbReference type="AlphaFoldDB" id="V5WMJ3"/>
<dbReference type="SUPFAM" id="SSF47729">
    <property type="entry name" value="IHF-like DNA-binding proteins"/>
    <property type="match status" value="1"/>
</dbReference>
<keyword evidence="6" id="KW-1185">Reference proteome</keyword>
<gene>
    <name evidence="5" type="ORF">L21SP2_3042</name>
</gene>
<dbReference type="RefSeq" id="WP_024269283.1">
    <property type="nucleotide sequence ID" value="NC_023035.1"/>
</dbReference>
<dbReference type="Proteomes" id="UP000018680">
    <property type="component" value="Chromosome"/>
</dbReference>
<keyword evidence="2" id="KW-0238">DNA-binding</keyword>
<evidence type="ECO:0008006" key="7">
    <source>
        <dbReference type="Google" id="ProtNLM"/>
    </source>
</evidence>
<dbReference type="eggNOG" id="COG0776">
    <property type="taxonomic scope" value="Bacteria"/>
</dbReference>
<evidence type="ECO:0000313" key="6">
    <source>
        <dbReference type="Proteomes" id="UP000018680"/>
    </source>
</evidence>
<dbReference type="GO" id="GO:0030527">
    <property type="term" value="F:structural constituent of chromatin"/>
    <property type="evidence" value="ECO:0007669"/>
    <property type="project" value="InterPro"/>
</dbReference>
<dbReference type="STRING" id="1307761.L21SP2_3042"/>
<dbReference type="PATRIC" id="fig|1307761.3.peg.3031"/>
<feature type="region of interest" description="Disordered" evidence="4">
    <location>
        <begin position="288"/>
        <end position="317"/>
    </location>
</feature>
<dbReference type="OrthoDB" id="369107at2"/>
<dbReference type="Pfam" id="PF00216">
    <property type="entry name" value="Bac_DNA_binding"/>
    <property type="match status" value="1"/>
</dbReference>
<organism evidence="5 6">
    <name type="scientific">Salinispira pacifica</name>
    <dbReference type="NCBI Taxonomy" id="1307761"/>
    <lineage>
        <taxon>Bacteria</taxon>
        <taxon>Pseudomonadati</taxon>
        <taxon>Spirochaetota</taxon>
        <taxon>Spirochaetia</taxon>
        <taxon>Spirochaetales</taxon>
        <taxon>Spirochaetaceae</taxon>
        <taxon>Salinispira</taxon>
    </lineage>
</organism>
<dbReference type="KEGG" id="slr:L21SP2_3042"/>